<name>A0A3P7LXV4_DIBLA</name>
<feature type="non-terminal residue" evidence="2">
    <location>
        <position position="327"/>
    </location>
</feature>
<reference evidence="2 3" key="1">
    <citation type="submission" date="2018-11" db="EMBL/GenBank/DDBJ databases">
        <authorList>
            <consortium name="Pathogen Informatics"/>
        </authorList>
    </citation>
    <scope>NUCLEOTIDE SEQUENCE [LARGE SCALE GENOMIC DNA]</scope>
</reference>
<accession>A0A3P7LXV4</accession>
<evidence type="ECO:0000313" key="2">
    <source>
        <dbReference type="EMBL" id="VDN16447.1"/>
    </source>
</evidence>
<dbReference type="Gene3D" id="1.10.287.1490">
    <property type="match status" value="1"/>
</dbReference>
<gene>
    <name evidence="2" type="ORF">DILT_LOCUS12278</name>
</gene>
<sequence length="327" mass="36445">MIREIFSRLKGRTDQRYSNCGSPYENHPVIHSIASSSAAPKSRRFSPSQVIPYHGSLNPVFSTSGDACSTSSLSPARSFHSAQAITTVAATAAVSNNAFYDEQTIILERLARERKVLSGLVDQLQREATVKDTKIKRMGEEINELKQDITQKDAFIIQLQAKLDELSKLEFDRVALEKEIHTREKQCSAAELKCQALGEELNAAKSEIDETQAELKSKNSSIEQLEGKLKTATQRLEGFRDRLRQILFGQDNSNDEATLALSPTEVGDQASANPEDEQRCETIDEKIVNTVSRLMKDVSGLQADVNVLRQEKTSLEKTRQDLQNETS</sequence>
<evidence type="ECO:0000256" key="1">
    <source>
        <dbReference type="SAM" id="Coils"/>
    </source>
</evidence>
<feature type="coiled-coil region" evidence="1">
    <location>
        <begin position="291"/>
        <end position="325"/>
    </location>
</feature>
<dbReference type="OrthoDB" id="687730at2759"/>
<keyword evidence="3" id="KW-1185">Reference proteome</keyword>
<dbReference type="Proteomes" id="UP000281553">
    <property type="component" value="Unassembled WGS sequence"/>
</dbReference>
<dbReference type="EMBL" id="UYRU01065853">
    <property type="protein sequence ID" value="VDN16447.1"/>
    <property type="molecule type" value="Genomic_DNA"/>
</dbReference>
<protein>
    <submittedName>
        <fullName evidence="2">Uncharacterized protein</fullName>
    </submittedName>
</protein>
<feature type="coiled-coil region" evidence="1">
    <location>
        <begin position="159"/>
        <end position="242"/>
    </location>
</feature>
<proteinExistence type="predicted"/>
<evidence type="ECO:0000313" key="3">
    <source>
        <dbReference type="Proteomes" id="UP000281553"/>
    </source>
</evidence>
<dbReference type="AlphaFoldDB" id="A0A3P7LXV4"/>
<keyword evidence="1" id="KW-0175">Coiled coil</keyword>
<organism evidence="2 3">
    <name type="scientific">Dibothriocephalus latus</name>
    <name type="common">Fish tapeworm</name>
    <name type="synonym">Diphyllobothrium latum</name>
    <dbReference type="NCBI Taxonomy" id="60516"/>
    <lineage>
        <taxon>Eukaryota</taxon>
        <taxon>Metazoa</taxon>
        <taxon>Spiralia</taxon>
        <taxon>Lophotrochozoa</taxon>
        <taxon>Platyhelminthes</taxon>
        <taxon>Cestoda</taxon>
        <taxon>Eucestoda</taxon>
        <taxon>Diphyllobothriidea</taxon>
        <taxon>Diphyllobothriidae</taxon>
        <taxon>Dibothriocephalus</taxon>
    </lineage>
</organism>